<dbReference type="GO" id="GO:0004386">
    <property type="term" value="F:helicase activity"/>
    <property type="evidence" value="ECO:0007669"/>
    <property type="project" value="InterPro"/>
</dbReference>
<dbReference type="GO" id="GO:0016818">
    <property type="term" value="F:hydrolase activity, acting on acid anhydrides, in phosphorus-containing anhydrides"/>
    <property type="evidence" value="ECO:0007669"/>
    <property type="project" value="InterPro"/>
</dbReference>
<dbReference type="Pfam" id="PF13307">
    <property type="entry name" value="Helicase_C_2"/>
    <property type="match status" value="1"/>
</dbReference>
<gene>
    <name evidence="2" type="ORF">PBAT_20540</name>
</gene>
<keyword evidence="3" id="KW-1185">Reference proteome</keyword>
<dbReference type="SMART" id="SM00487">
    <property type="entry name" value="DEXDc"/>
    <property type="match status" value="1"/>
</dbReference>
<dbReference type="SMART" id="SM00491">
    <property type="entry name" value="HELICc2"/>
    <property type="match status" value="1"/>
</dbReference>
<dbReference type="Gene3D" id="3.40.50.300">
    <property type="entry name" value="P-loop containing nucleotide triphosphate hydrolases"/>
    <property type="match status" value="2"/>
</dbReference>
<feature type="domain" description="Helicase ATP-binding" evidence="1">
    <location>
        <begin position="48"/>
        <end position="320"/>
    </location>
</feature>
<dbReference type="InterPro" id="IPR006555">
    <property type="entry name" value="ATP-dep_Helicase_C"/>
</dbReference>
<dbReference type="InterPro" id="IPR027417">
    <property type="entry name" value="P-loop_NTPase"/>
</dbReference>
<dbReference type="InterPro" id="IPR006935">
    <property type="entry name" value="Helicase/UvrB_N"/>
</dbReference>
<dbReference type="Pfam" id="PF04851">
    <property type="entry name" value="ResIII"/>
    <property type="match status" value="1"/>
</dbReference>
<accession>A0A162K1X1</accession>
<dbReference type="InterPro" id="IPR014001">
    <property type="entry name" value="Helicase_ATP-bd"/>
</dbReference>
<dbReference type="GO" id="GO:0006139">
    <property type="term" value="P:nucleobase-containing compound metabolic process"/>
    <property type="evidence" value="ECO:0007669"/>
    <property type="project" value="InterPro"/>
</dbReference>
<dbReference type="AlphaFoldDB" id="A0A162K1X1"/>
<dbReference type="PROSITE" id="PS51192">
    <property type="entry name" value="HELICASE_ATP_BIND_1"/>
    <property type="match status" value="1"/>
</dbReference>
<evidence type="ECO:0000313" key="3">
    <source>
        <dbReference type="Proteomes" id="UP000077355"/>
    </source>
</evidence>
<protein>
    <recommendedName>
        <fullName evidence="1">Helicase ATP-binding domain-containing protein</fullName>
    </recommendedName>
</protein>
<evidence type="ECO:0000259" key="1">
    <source>
        <dbReference type="PROSITE" id="PS51192"/>
    </source>
</evidence>
<dbReference type="GO" id="GO:0005524">
    <property type="term" value="F:ATP binding"/>
    <property type="evidence" value="ECO:0007669"/>
    <property type="project" value="InterPro"/>
</dbReference>
<dbReference type="OrthoDB" id="366844at2"/>
<sequence>MKINFDMLDGDNSADTVLNPREIFSVLPKKDPIYNYPRDVQTEVWNKWFDARTNQYNVIKMNTGSGKTVVGLLILKSCLNEGKGPAVYIVPDPYLVSQVFDEAKKLGIEVTNDQESIRFKKGQAILVINVYKLFNGKSAFGVLENKIPIGSIIIDDAHACLDITESQFTMEIPYSTEVYEKLFTTFKSALAEQSDTGILELEAESPTVNMLVPFWSWQDNIKDVTGILYEAFRIEEENSRKGKADKNYDSLRFSWQLLKNCLSQCSCIFGSDKIEISPKCVPINSIPSFVDCKRKIFMSATLADDSILVSHFNINADEIKAAITPQSSDDIGDRMILIPQELNPDIKDEDIKDFLKEESKKHNVVVIVPSKYRSNFWRDSCDLLLTASNLQEGITKLKNGHVGLVVMVNKYDGIDLAKEACEILVIDGLPDVRRKIDKIEQGILFGTDDSLSKVIQRIEQGMGRGIRSKDDYCVVFLMGRTLINHLYVDGAMDKFTPATKAQIKLSDQIAAQVRGVNIGDLKDVINYSLMRNTSWISKSKGVLVHLKYDASFKVNPVIKKQREAFNAALIRDYHKSVQLINETVNATTELKSRGYLKQQLAEYLYFYDQQESHVTLKSAVNDNHLVLHPLEGIQYSKLQRFIGSQAVQASGFLTQKYNNNSNKYILGINKLLEQLIFKPESAPVFEEACKELAFYLGFSAQRPEAEFKKGPDVLWEVGNLEYLVIECKNGATAPTINKHDCNQLNGSIEWFEEKYDSSCRFTPVMIHPHIVFEYASSPNRYIRIINTEKLELLKSKVHGFAKALAAHGSFSDTKKIDELLDTYSLKASTFVQEYTVGFTVR</sequence>
<dbReference type="EMBL" id="LVJI01000044">
    <property type="protein sequence ID" value="OAB41776.1"/>
    <property type="molecule type" value="Genomic_DNA"/>
</dbReference>
<organism evidence="2 3">
    <name type="scientific">Paenibacillus antarcticus</name>
    <dbReference type="NCBI Taxonomy" id="253703"/>
    <lineage>
        <taxon>Bacteria</taxon>
        <taxon>Bacillati</taxon>
        <taxon>Bacillota</taxon>
        <taxon>Bacilli</taxon>
        <taxon>Bacillales</taxon>
        <taxon>Paenibacillaceae</taxon>
        <taxon>Paenibacillus</taxon>
    </lineage>
</organism>
<dbReference type="RefSeq" id="WP_068652430.1">
    <property type="nucleotide sequence ID" value="NZ_CP043611.1"/>
</dbReference>
<reference evidence="2 3" key="1">
    <citation type="submission" date="2016-03" db="EMBL/GenBank/DDBJ databases">
        <title>Draft genome sequence of Paenibacillus antarcticus CECT 5836.</title>
        <authorList>
            <person name="Shin S.-K."/>
            <person name="Yi H."/>
        </authorList>
    </citation>
    <scope>NUCLEOTIDE SEQUENCE [LARGE SCALE GENOMIC DNA]</scope>
    <source>
        <strain evidence="2 3">CECT 5836</strain>
    </source>
</reference>
<dbReference type="GO" id="GO:0003677">
    <property type="term" value="F:DNA binding"/>
    <property type="evidence" value="ECO:0007669"/>
    <property type="project" value="InterPro"/>
</dbReference>
<dbReference type="Proteomes" id="UP000077355">
    <property type="component" value="Unassembled WGS sequence"/>
</dbReference>
<evidence type="ECO:0000313" key="2">
    <source>
        <dbReference type="EMBL" id="OAB41776.1"/>
    </source>
</evidence>
<dbReference type="SUPFAM" id="SSF52540">
    <property type="entry name" value="P-loop containing nucleoside triphosphate hydrolases"/>
    <property type="match status" value="1"/>
</dbReference>
<name>A0A162K1X1_9BACL</name>
<proteinExistence type="predicted"/>
<comment type="caution">
    <text evidence="2">The sequence shown here is derived from an EMBL/GenBank/DDBJ whole genome shotgun (WGS) entry which is preliminary data.</text>
</comment>